<dbReference type="GO" id="GO:0005634">
    <property type="term" value="C:nucleus"/>
    <property type="evidence" value="ECO:0007669"/>
    <property type="project" value="UniProtKB-SubCell"/>
</dbReference>
<reference evidence="3" key="1">
    <citation type="journal article" date="2023" name="G3 (Bethesda)">
        <title>A reference genome for the long-term kleptoplast-retaining sea slug Elysia crispata morphotype clarki.</title>
        <authorList>
            <person name="Eastman K.E."/>
            <person name="Pendleton A.L."/>
            <person name="Shaikh M.A."/>
            <person name="Suttiyut T."/>
            <person name="Ogas R."/>
            <person name="Tomko P."/>
            <person name="Gavelis G."/>
            <person name="Widhalm J.R."/>
            <person name="Wisecaver J.H."/>
        </authorList>
    </citation>
    <scope>NUCLEOTIDE SEQUENCE</scope>
    <source>
        <strain evidence="3">ECLA1</strain>
    </source>
</reference>
<evidence type="ECO:0000256" key="1">
    <source>
        <dbReference type="PROSITE-ProRule" id="PRU00371"/>
    </source>
</evidence>
<keyword evidence="4" id="KW-1185">Reference proteome</keyword>
<comment type="caution">
    <text evidence="3">The sequence shown here is derived from an EMBL/GenBank/DDBJ whole genome shotgun (WGS) entry which is preliminary data.</text>
</comment>
<keyword evidence="1" id="KW-0539">Nucleus</keyword>
<name>A0AAE1DPN2_9GAST</name>
<organism evidence="3 4">
    <name type="scientific">Elysia crispata</name>
    <name type="common">lettuce slug</name>
    <dbReference type="NCBI Taxonomy" id="231223"/>
    <lineage>
        <taxon>Eukaryota</taxon>
        <taxon>Metazoa</taxon>
        <taxon>Spiralia</taxon>
        <taxon>Lophotrochozoa</taxon>
        <taxon>Mollusca</taxon>
        <taxon>Gastropoda</taxon>
        <taxon>Heterobranchia</taxon>
        <taxon>Euthyneura</taxon>
        <taxon>Panpulmonata</taxon>
        <taxon>Sacoglossa</taxon>
        <taxon>Placobranchoidea</taxon>
        <taxon>Plakobranchidae</taxon>
        <taxon>Elysia</taxon>
    </lineage>
</organism>
<protein>
    <recommendedName>
        <fullName evidence="2">BESS domain-containing protein</fullName>
    </recommendedName>
</protein>
<comment type="subcellular location">
    <subcellularLocation>
        <location evidence="1">Nucleus</location>
    </subcellularLocation>
</comment>
<dbReference type="EMBL" id="JAWDGP010003137">
    <property type="protein sequence ID" value="KAK3777103.1"/>
    <property type="molecule type" value="Genomic_DNA"/>
</dbReference>
<feature type="domain" description="BESS" evidence="2">
    <location>
        <begin position="17"/>
        <end position="56"/>
    </location>
</feature>
<evidence type="ECO:0000313" key="4">
    <source>
        <dbReference type="Proteomes" id="UP001283361"/>
    </source>
</evidence>
<proteinExistence type="predicted"/>
<dbReference type="InterPro" id="IPR004210">
    <property type="entry name" value="BESS_motif"/>
</dbReference>
<dbReference type="Proteomes" id="UP001283361">
    <property type="component" value="Unassembled WGS sequence"/>
</dbReference>
<evidence type="ECO:0000259" key="2">
    <source>
        <dbReference type="PROSITE" id="PS51031"/>
    </source>
</evidence>
<evidence type="ECO:0000313" key="3">
    <source>
        <dbReference type="EMBL" id="KAK3777103.1"/>
    </source>
</evidence>
<dbReference type="PROSITE" id="PS51031">
    <property type="entry name" value="BESS"/>
    <property type="match status" value="1"/>
</dbReference>
<gene>
    <name evidence="3" type="ORF">RRG08_004270</name>
</gene>
<dbReference type="AlphaFoldDB" id="A0AAE1DPN2"/>
<accession>A0AAE1DPN2</accession>
<sequence length="375" mass="41378">MFRSFPGSSQEAGPKEEDEDDLFVKSLVLKMKLLTTIDKIKFQSEVLMTLLKYFEHQVEVSERVSVLTEIPVLAISFWWPPSRVIICKDRGIITCMNPVFRWPADRVPAASSATRKSLTDNLHVPFSQGYQMLQIASQHGAVTTRRYREEILGCRSFIPRLNLYPDGVLFTANRVDPHMWSLGAYFSPVPTSTAFRSQSTVDPSLRLSSPIRKLDGSGWCFLKLVKTDIYIPHPGCRGLGPVKSVNTSQTDIYIPHPGCRGLGPVKSVNTSQTDIYIPHPGCRGLGPVKSVNTSQTDIYIPHPGCRGLGPVKSVNTSQTDIYIPHPGCRGLGPVKSVNTSQTDIYIPHPGCRGLGPVKSVNTSQTDIYISHLGCG</sequence>
<dbReference type="GO" id="GO:0003677">
    <property type="term" value="F:DNA binding"/>
    <property type="evidence" value="ECO:0007669"/>
    <property type="project" value="InterPro"/>
</dbReference>